<protein>
    <recommendedName>
        <fullName evidence="15">CDP-diacylglycerol--glycerol-3-phosphate 3-phosphatidyltransferase</fullName>
    </recommendedName>
</protein>
<sequence length="220" mass="24499">MPPEKTPDFASGPEALQWKRLKRLNLVGARLEYLTRVTVFDRFFAATIIPLFPRYVSPNRITIFRFISIPVVLFLLFMGYNLAGTILFAISALSDALDGALARTAHRITKWGIVADPIADKLLIGSVALLVVWKNLSWPLALAIVSIELVLAGSAYFRYRGRLMPAKTVGKMKMILQCVGIGLVLLYGIIPHPFILIFGEYVLYVAIVFGLASLLLYRSI</sequence>
<evidence type="ECO:0000256" key="9">
    <source>
        <dbReference type="ARBA" id="ARBA00023209"/>
    </source>
</evidence>
<evidence type="ECO:0000256" key="4">
    <source>
        <dbReference type="ARBA" id="ARBA00022679"/>
    </source>
</evidence>
<evidence type="ECO:0000256" key="11">
    <source>
        <dbReference type="RuleBase" id="RU003750"/>
    </source>
</evidence>
<keyword evidence="4 11" id="KW-0808">Transferase</keyword>
<keyword evidence="3" id="KW-0444">Lipid biosynthesis</keyword>
<dbReference type="AlphaFoldDB" id="A0A1G2ME65"/>
<keyword evidence="9" id="KW-0594">Phospholipid biosynthesis</keyword>
<comment type="subcellular location">
    <subcellularLocation>
        <location evidence="1">Membrane</location>
        <topology evidence="1">Multi-pass membrane protein</topology>
    </subcellularLocation>
</comment>
<evidence type="ECO:0000256" key="6">
    <source>
        <dbReference type="ARBA" id="ARBA00022989"/>
    </source>
</evidence>
<evidence type="ECO:0000313" key="14">
    <source>
        <dbReference type="Proteomes" id="UP000178121"/>
    </source>
</evidence>
<evidence type="ECO:0000256" key="10">
    <source>
        <dbReference type="ARBA" id="ARBA00023264"/>
    </source>
</evidence>
<dbReference type="PANTHER" id="PTHR14269:SF62">
    <property type="entry name" value="CDP-DIACYLGLYCEROL--GLYCEROL-3-PHOSPHATE 3-PHOSPHATIDYLTRANSFERASE 1, CHLOROPLASTIC"/>
    <property type="match status" value="1"/>
</dbReference>
<evidence type="ECO:0000256" key="12">
    <source>
        <dbReference type="SAM" id="Phobius"/>
    </source>
</evidence>
<comment type="caution">
    <text evidence="13">The sequence shown here is derived from an EMBL/GenBank/DDBJ whole genome shotgun (WGS) entry which is preliminary data.</text>
</comment>
<keyword evidence="6 12" id="KW-1133">Transmembrane helix</keyword>
<dbReference type="EMBL" id="MHRI01000008">
    <property type="protein sequence ID" value="OHA21469.1"/>
    <property type="molecule type" value="Genomic_DNA"/>
</dbReference>
<gene>
    <name evidence="13" type="ORF">A2849_03355</name>
</gene>
<dbReference type="PANTHER" id="PTHR14269">
    <property type="entry name" value="CDP-DIACYLGLYCEROL--GLYCEROL-3-PHOSPHATE 3-PHOSPHATIDYLTRANSFERASE-RELATED"/>
    <property type="match status" value="1"/>
</dbReference>
<keyword evidence="5 12" id="KW-0812">Transmembrane</keyword>
<evidence type="ECO:0000256" key="1">
    <source>
        <dbReference type="ARBA" id="ARBA00004141"/>
    </source>
</evidence>
<evidence type="ECO:0008006" key="15">
    <source>
        <dbReference type="Google" id="ProtNLM"/>
    </source>
</evidence>
<reference evidence="13 14" key="1">
    <citation type="journal article" date="2016" name="Nat. Commun.">
        <title>Thousands of microbial genomes shed light on interconnected biogeochemical processes in an aquifer system.</title>
        <authorList>
            <person name="Anantharaman K."/>
            <person name="Brown C.T."/>
            <person name="Hug L.A."/>
            <person name="Sharon I."/>
            <person name="Castelle C.J."/>
            <person name="Probst A.J."/>
            <person name="Thomas B.C."/>
            <person name="Singh A."/>
            <person name="Wilkins M.J."/>
            <person name="Karaoz U."/>
            <person name="Brodie E.L."/>
            <person name="Williams K.H."/>
            <person name="Hubbard S.S."/>
            <person name="Banfield J.F."/>
        </authorList>
    </citation>
    <scope>NUCLEOTIDE SEQUENCE [LARGE SCALE GENOMIC DNA]</scope>
</reference>
<dbReference type="InterPro" id="IPR043130">
    <property type="entry name" value="CDP-OH_PTrfase_TM_dom"/>
</dbReference>
<dbReference type="Pfam" id="PF01066">
    <property type="entry name" value="CDP-OH_P_transf"/>
    <property type="match status" value="1"/>
</dbReference>
<dbReference type="InterPro" id="IPR000462">
    <property type="entry name" value="CDP-OH_P_trans"/>
</dbReference>
<evidence type="ECO:0000313" key="13">
    <source>
        <dbReference type="EMBL" id="OHA21469.1"/>
    </source>
</evidence>
<proteinExistence type="inferred from homology"/>
<accession>A0A1G2ME65</accession>
<keyword evidence="8 12" id="KW-0472">Membrane</keyword>
<evidence type="ECO:0000256" key="3">
    <source>
        <dbReference type="ARBA" id="ARBA00022516"/>
    </source>
</evidence>
<name>A0A1G2ME65_9BACT</name>
<comment type="similarity">
    <text evidence="2 11">Belongs to the CDP-alcohol phosphatidyltransferase class-I family.</text>
</comment>
<dbReference type="InterPro" id="IPR048254">
    <property type="entry name" value="CDP_ALCOHOL_P_TRANSF_CS"/>
</dbReference>
<feature type="transmembrane region" description="Helical" evidence="12">
    <location>
        <begin position="201"/>
        <end position="217"/>
    </location>
</feature>
<feature type="transmembrane region" description="Helical" evidence="12">
    <location>
        <begin position="64"/>
        <end position="90"/>
    </location>
</feature>
<dbReference type="InterPro" id="IPR050324">
    <property type="entry name" value="CDP-alcohol_PTase-I"/>
</dbReference>
<keyword evidence="10" id="KW-1208">Phospholipid metabolism</keyword>
<evidence type="ECO:0000256" key="7">
    <source>
        <dbReference type="ARBA" id="ARBA00023098"/>
    </source>
</evidence>
<organism evidence="13 14">
    <name type="scientific">Candidatus Taylorbacteria bacterium RIFCSPHIGHO2_01_FULL_51_15</name>
    <dbReference type="NCBI Taxonomy" id="1802304"/>
    <lineage>
        <taxon>Bacteria</taxon>
        <taxon>Candidatus Tayloriibacteriota</taxon>
    </lineage>
</organism>
<evidence type="ECO:0000256" key="8">
    <source>
        <dbReference type="ARBA" id="ARBA00023136"/>
    </source>
</evidence>
<dbReference type="PROSITE" id="PS00379">
    <property type="entry name" value="CDP_ALCOHOL_P_TRANSF"/>
    <property type="match status" value="1"/>
</dbReference>
<evidence type="ECO:0000256" key="5">
    <source>
        <dbReference type="ARBA" id="ARBA00022692"/>
    </source>
</evidence>
<dbReference type="GO" id="GO:0046474">
    <property type="term" value="P:glycerophospholipid biosynthetic process"/>
    <property type="evidence" value="ECO:0007669"/>
    <property type="project" value="TreeGrafter"/>
</dbReference>
<evidence type="ECO:0000256" key="2">
    <source>
        <dbReference type="ARBA" id="ARBA00010441"/>
    </source>
</evidence>
<dbReference type="GO" id="GO:0016020">
    <property type="term" value="C:membrane"/>
    <property type="evidence" value="ECO:0007669"/>
    <property type="project" value="UniProtKB-SubCell"/>
</dbReference>
<feature type="transmembrane region" description="Helical" evidence="12">
    <location>
        <begin position="178"/>
        <end position="195"/>
    </location>
</feature>
<dbReference type="GO" id="GO:0016780">
    <property type="term" value="F:phosphotransferase activity, for other substituted phosphate groups"/>
    <property type="evidence" value="ECO:0007669"/>
    <property type="project" value="InterPro"/>
</dbReference>
<dbReference type="Gene3D" id="1.20.120.1760">
    <property type="match status" value="1"/>
</dbReference>
<dbReference type="Proteomes" id="UP000178121">
    <property type="component" value="Unassembled WGS sequence"/>
</dbReference>
<keyword evidence="7" id="KW-0443">Lipid metabolism</keyword>
<feature type="transmembrane region" description="Helical" evidence="12">
    <location>
        <begin position="136"/>
        <end position="157"/>
    </location>
</feature>